<dbReference type="RefSeq" id="WP_349115872.1">
    <property type="nucleotide sequence ID" value="NZ_JBBNFM010000003.1"/>
</dbReference>
<keyword evidence="1" id="KW-0472">Membrane</keyword>
<keyword evidence="3" id="KW-1185">Reference proteome</keyword>
<feature type="transmembrane region" description="Helical" evidence="1">
    <location>
        <begin position="135"/>
        <end position="152"/>
    </location>
</feature>
<dbReference type="EMBL" id="JBBNFM010000003">
    <property type="protein sequence ID" value="MEQ2453585.1"/>
    <property type="molecule type" value="Genomic_DNA"/>
</dbReference>
<protein>
    <submittedName>
        <fullName evidence="2">Uncharacterized protein</fullName>
    </submittedName>
</protein>
<evidence type="ECO:0000256" key="1">
    <source>
        <dbReference type="SAM" id="Phobius"/>
    </source>
</evidence>
<accession>A0ABV1EG70</accession>
<dbReference type="Proteomes" id="UP001482186">
    <property type="component" value="Unassembled WGS sequence"/>
</dbReference>
<gene>
    <name evidence="2" type="ORF">AAAT04_05920</name>
</gene>
<feature type="transmembrane region" description="Helical" evidence="1">
    <location>
        <begin position="56"/>
        <end position="74"/>
    </location>
</feature>
<keyword evidence="1" id="KW-0812">Transmembrane</keyword>
<feature type="transmembrane region" description="Helical" evidence="1">
    <location>
        <begin position="161"/>
        <end position="184"/>
    </location>
</feature>
<organism evidence="2 3">
    <name type="scientific">Coprococcus ammoniilyticus</name>
    <dbReference type="NCBI Taxonomy" id="2981785"/>
    <lineage>
        <taxon>Bacteria</taxon>
        <taxon>Bacillati</taxon>
        <taxon>Bacillota</taxon>
        <taxon>Clostridia</taxon>
        <taxon>Lachnospirales</taxon>
        <taxon>Lachnospiraceae</taxon>
        <taxon>Coprococcus</taxon>
    </lineage>
</organism>
<feature type="transmembrane region" description="Helical" evidence="1">
    <location>
        <begin position="24"/>
        <end position="44"/>
    </location>
</feature>
<evidence type="ECO:0000313" key="2">
    <source>
        <dbReference type="EMBL" id="MEQ2453585.1"/>
    </source>
</evidence>
<proteinExistence type="predicted"/>
<reference evidence="2 3" key="1">
    <citation type="submission" date="2024-04" db="EMBL/GenBank/DDBJ databases">
        <title>Human intestinal bacterial collection.</title>
        <authorList>
            <person name="Pauvert C."/>
            <person name="Hitch T.C.A."/>
            <person name="Clavel T."/>
        </authorList>
    </citation>
    <scope>NUCLEOTIDE SEQUENCE [LARGE SCALE GENOMIC DNA]</scope>
    <source>
        <strain evidence="2 3">CLA-AA-H141</strain>
    </source>
</reference>
<keyword evidence="1" id="KW-1133">Transmembrane helix</keyword>
<feature type="transmembrane region" description="Helical" evidence="1">
    <location>
        <begin position="287"/>
        <end position="305"/>
    </location>
</feature>
<comment type="caution">
    <text evidence="2">The sequence shown here is derived from an EMBL/GenBank/DDBJ whole genome shotgun (WGS) entry which is preliminary data.</text>
</comment>
<evidence type="ECO:0000313" key="3">
    <source>
        <dbReference type="Proteomes" id="UP001482186"/>
    </source>
</evidence>
<feature type="transmembrane region" description="Helical" evidence="1">
    <location>
        <begin position="86"/>
        <end position="106"/>
    </location>
</feature>
<feature type="transmembrane region" description="Helical" evidence="1">
    <location>
        <begin position="317"/>
        <end position="336"/>
    </location>
</feature>
<sequence length="501" mass="55971">MSDLAKEKTEITGAKVWNNKKKMAIASIYVIRYAIRVLFLLYFFVQGSRILMLPDYAGVVLVVPVLLTLFYMAGKGLRGYIGFAEASVIGIGIALVLFVICGFWNADFSRLKEYAEFQMQASVCNTICQILIKGYLMMVGLCMLEFVMYLYLRVEKRRRGMLVWTVSVPVVLALVASCFVISLLGLQSKTMTSKGILNVVGAMMFPGGANARLGLLACYLLIIFGLLLLAIHIVFICQFVDEIWKIICVWKKSGGMRAAWNDKSTELHGRDSDNAMDKKVMEEKRSLWIRSGCVVVLFLLFLWMGRFLGERDAGRAFMSYIAAVDIPLSVLVPAFAGRKRTNPGKLAKMAAEVIGGVLITCILSGCMDRSIEAVDYLRVVMISETEGGYEYTFVTDSLEGAESAAESEEREYPVVAESLQQARAEYDQAHDRSLDLSHVEYIVVDSEETLRQMYPELIKEFVTNYVEVICTDSLYQGEASGSIRKYIATHYKGECLATLGE</sequence>
<feature type="transmembrane region" description="Helical" evidence="1">
    <location>
        <begin position="213"/>
        <end position="237"/>
    </location>
</feature>
<name>A0ABV1EG70_9FIRM</name>